<comment type="caution">
    <text evidence="3">The sequence shown here is derived from an EMBL/GenBank/DDBJ whole genome shotgun (WGS) entry which is preliminary data.</text>
</comment>
<dbReference type="PANTHER" id="PTHR43674">
    <property type="entry name" value="NITRILASE C965.09-RELATED"/>
    <property type="match status" value="1"/>
</dbReference>
<gene>
    <name evidence="3" type="ORF">J2S19_004556</name>
</gene>
<dbReference type="Pfam" id="PF00795">
    <property type="entry name" value="CN_hydrolase"/>
    <property type="match status" value="1"/>
</dbReference>
<evidence type="ECO:0000256" key="1">
    <source>
        <dbReference type="ARBA" id="ARBA00022801"/>
    </source>
</evidence>
<dbReference type="InterPro" id="IPR003010">
    <property type="entry name" value="C-N_Hydrolase"/>
</dbReference>
<evidence type="ECO:0000259" key="2">
    <source>
        <dbReference type="PROSITE" id="PS50263"/>
    </source>
</evidence>
<keyword evidence="1" id="KW-0378">Hydrolase</keyword>
<accession>A0ABT9ZLQ4</accession>
<reference evidence="3 4" key="1">
    <citation type="submission" date="2023-07" db="EMBL/GenBank/DDBJ databases">
        <title>Genomic Encyclopedia of Type Strains, Phase IV (KMG-IV): sequencing the most valuable type-strain genomes for metagenomic binning, comparative biology and taxonomic classification.</title>
        <authorList>
            <person name="Goeker M."/>
        </authorList>
    </citation>
    <scope>NUCLEOTIDE SEQUENCE [LARGE SCALE GENOMIC DNA]</scope>
    <source>
        <strain evidence="3 4">DSM 29005</strain>
    </source>
</reference>
<organism evidence="3 4">
    <name type="scientific">Metabacillus malikii</name>
    <dbReference type="NCBI Taxonomy" id="1504265"/>
    <lineage>
        <taxon>Bacteria</taxon>
        <taxon>Bacillati</taxon>
        <taxon>Bacillota</taxon>
        <taxon>Bacilli</taxon>
        <taxon>Bacillales</taxon>
        <taxon>Bacillaceae</taxon>
        <taxon>Metabacillus</taxon>
    </lineage>
</organism>
<dbReference type="PANTHER" id="PTHR43674:SF2">
    <property type="entry name" value="BETA-UREIDOPROPIONASE"/>
    <property type="match status" value="1"/>
</dbReference>
<sequence length="252" mass="28235">MDEKKNITIALAQISVMDGDLEYNLKKHCAVIEATGKHHSNYVIFPELSLTGYELERSDQLAFSYEDERLIQIRSCCITNNINAVVGVPVRFGKDIMICSLIFFKDGTFELYTKHFLYPGEEQYFIPGNLDPKIIEKNEIFSFAICADTNNPIHRSNAYSTNTSVYITSALLSDNGYANDTKVLQHTAKKYNMTVFMANYCGETGGYKAAGGSCAWNSSGELIGKMDSNTEGILLIECTDTREWSLDKIIAF</sequence>
<dbReference type="CDD" id="cd07197">
    <property type="entry name" value="nitrilase"/>
    <property type="match status" value="1"/>
</dbReference>
<dbReference type="Gene3D" id="3.60.110.10">
    <property type="entry name" value="Carbon-nitrogen hydrolase"/>
    <property type="match status" value="1"/>
</dbReference>
<proteinExistence type="predicted"/>
<dbReference type="EMBL" id="JAUSUD010000033">
    <property type="protein sequence ID" value="MDQ0233214.1"/>
    <property type="molecule type" value="Genomic_DNA"/>
</dbReference>
<name>A0ABT9ZLQ4_9BACI</name>
<keyword evidence="4" id="KW-1185">Reference proteome</keyword>
<evidence type="ECO:0000313" key="3">
    <source>
        <dbReference type="EMBL" id="MDQ0233214.1"/>
    </source>
</evidence>
<dbReference type="SUPFAM" id="SSF56317">
    <property type="entry name" value="Carbon-nitrogen hydrolase"/>
    <property type="match status" value="1"/>
</dbReference>
<dbReference type="Proteomes" id="UP001234495">
    <property type="component" value="Unassembled WGS sequence"/>
</dbReference>
<dbReference type="RefSeq" id="WP_307346214.1">
    <property type="nucleotide sequence ID" value="NZ_JAUSUD010000033.1"/>
</dbReference>
<feature type="domain" description="CN hydrolase" evidence="2">
    <location>
        <begin position="7"/>
        <end position="241"/>
    </location>
</feature>
<protein>
    <submittedName>
        <fullName evidence="3">Amidohydrolase</fullName>
    </submittedName>
</protein>
<evidence type="ECO:0000313" key="4">
    <source>
        <dbReference type="Proteomes" id="UP001234495"/>
    </source>
</evidence>
<dbReference type="PROSITE" id="PS50263">
    <property type="entry name" value="CN_HYDROLASE"/>
    <property type="match status" value="1"/>
</dbReference>
<dbReference type="InterPro" id="IPR036526">
    <property type="entry name" value="C-N_Hydrolase_sf"/>
</dbReference>
<dbReference type="InterPro" id="IPR050345">
    <property type="entry name" value="Aliph_Amidase/BUP"/>
</dbReference>